<protein>
    <recommendedName>
        <fullName evidence="2">BRCT domain-containing protein</fullName>
    </recommendedName>
</protein>
<evidence type="ECO:0000259" key="2">
    <source>
        <dbReference type="PROSITE" id="PS50172"/>
    </source>
</evidence>
<accession>A0A9P6ECU4</accession>
<sequence length="1359" mass="144790">MAPAVFPEKRTRSQLALPDEILQIPQGSPMKAAKSALKSQTHLNGASSSPRTQSEETDDELLLSPKKVAEEGRKPSSSKRSVSPQPHDEYSRTPRSPSKGRDPKRIKRDALSEPPEAEEVNIDFAKTLQQQLTPSHVRHQLDSNTTTARRSGRKRSSTTTKKPLSTVSASPPPTDYTPVVSPKKGRAQSVPLFPSNYDMPRIDFRNPPPSPKRGLSLSRSPGKEKFRIELGSFPKSTSLPTIQDETSTAMEVLEEATSVDEERELPTVTSESSIPTFQLDPATSESSIASKTSVTNLIPATPRTRLLDELIPMSPLTPVPETPFPGRKLHLENDRIQVDDNAGWGVNLINEFECSKLPFLKENVGNPTTESKSPLPKTVVLPKPSRNSSMPPPVVPNGPKKPIKGPATYVRQEAVAGPSNITAAPKPNAFDLMMKRPREATARMAEKAKQFGKGMSSKAPQAPRAAPLPPPSQQQPHLFSHSKGKERAVPVLGGGGSGGMLDKNMNLKRKMKKKKEAGKPTGIVLEADEEEEENAKVDDLRVPVPSGSKAQDEPPKLVEETDDTVMESPMEPDAPPPVPNEESLINEDVPMTENAESTPPSPLSLSQDTGTSLQGSSASLVEESSTNQRPSGFGPSVSMDNAMADQPDEIEGQPAKPSAEKVTTAASTKPGPNKLPLGKKHRSSVAPADRVTRSLSKRKDKVLEPSQLGLRKKGVTSGPLKSTSGTVKKFTSTKQQPAPVEVLPVEDEPLQPMETDPVEPESDFPPGSPMRTSSPAKTPTKGPAASKKLVQEDDDDDSTIFVNSGRLSLGRTPTKNKTFVKSVSTPSPTKIARATSLFTKPTLTSLTRTFSSDSSGPSSAAGASLSTLSNALEKLRMPPPSRPNTSLGFSHGVEDDEDGSKPASKDYAALNRTSTTLPKPDGLRRSVTVSGPYKKADMSSTSKNLVQKPLGMFMRVRGSAPDPSKATGRVGAGTSMKAVFGIGGPPRRTVSKKTSLPMVVGSPVKGGGGAADDNLIQESRDESGDSIVVGDNTANDSNIFMVPLNGSTDSLVLEELEGGDKGKGKEKSKNANASRRVSMLSHALSQSLSELPLAPVAPSTTNSKGLMGPPATPPSARLRAGSSNNATTSSGGEGTSSPSQAGPSGTRSSSRIATKNAQVKVASPDAPISADRKSTDSTAAPAPLKQETLKILNDCKIFVDVKTDDGDEAGSLFVEMLEGIGAKIMTRAGQTCTHIVYKNGLMSTVTRYKLLRDPKPLVVAIGWVVECVEQRKHVDEANFIIDLDEINMIGTHKRRRSILPKLFADLGPEAPTPIDTSDASGEADQSMDGSTSSITLEDDMALAPLERARRRKSMVAGRP</sequence>
<feature type="compositionally biased region" description="Low complexity" evidence="1">
    <location>
        <begin position="1120"/>
        <end position="1139"/>
    </location>
</feature>
<feature type="region of interest" description="Disordered" evidence="1">
    <location>
        <begin position="870"/>
        <end position="942"/>
    </location>
</feature>
<gene>
    <name evidence="3" type="ORF">CPB83DRAFT_857564</name>
</gene>
<reference evidence="3" key="1">
    <citation type="submission" date="2020-11" db="EMBL/GenBank/DDBJ databases">
        <authorList>
            <consortium name="DOE Joint Genome Institute"/>
            <person name="Ahrendt S."/>
            <person name="Riley R."/>
            <person name="Andreopoulos W."/>
            <person name="Labutti K."/>
            <person name="Pangilinan J."/>
            <person name="Ruiz-Duenas F.J."/>
            <person name="Barrasa J.M."/>
            <person name="Sanchez-Garcia M."/>
            <person name="Camarero S."/>
            <person name="Miyauchi S."/>
            <person name="Serrano A."/>
            <person name="Linde D."/>
            <person name="Babiker R."/>
            <person name="Drula E."/>
            <person name="Ayuso-Fernandez I."/>
            <person name="Pacheco R."/>
            <person name="Padilla G."/>
            <person name="Ferreira P."/>
            <person name="Barriuso J."/>
            <person name="Kellner H."/>
            <person name="Castanera R."/>
            <person name="Alfaro M."/>
            <person name="Ramirez L."/>
            <person name="Pisabarro A.G."/>
            <person name="Kuo A."/>
            <person name="Tritt A."/>
            <person name="Lipzen A."/>
            <person name="He G."/>
            <person name="Yan M."/>
            <person name="Ng V."/>
            <person name="Cullen D."/>
            <person name="Martin F."/>
            <person name="Rosso M.-N."/>
            <person name="Henrissat B."/>
            <person name="Hibbett D."/>
            <person name="Martinez A.T."/>
            <person name="Grigoriev I.V."/>
        </authorList>
    </citation>
    <scope>NUCLEOTIDE SEQUENCE</scope>
    <source>
        <strain evidence="3">CBS 506.95</strain>
    </source>
</reference>
<feature type="compositionally biased region" description="Polar residues" evidence="1">
    <location>
        <begin position="719"/>
        <end position="736"/>
    </location>
</feature>
<dbReference type="OrthoDB" id="2384350at2759"/>
<feature type="compositionally biased region" description="Basic and acidic residues" evidence="1">
    <location>
        <begin position="99"/>
        <end position="111"/>
    </location>
</feature>
<feature type="region of interest" description="Disordered" evidence="1">
    <location>
        <begin position="1309"/>
        <end position="1359"/>
    </location>
</feature>
<feature type="compositionally biased region" description="Basic and acidic residues" evidence="1">
    <location>
        <begin position="1058"/>
        <end position="1069"/>
    </location>
</feature>
<feature type="compositionally biased region" description="Polar residues" evidence="1">
    <location>
        <begin position="267"/>
        <end position="285"/>
    </location>
</feature>
<feature type="compositionally biased region" description="Low complexity" evidence="1">
    <location>
        <begin position="157"/>
        <end position="166"/>
    </location>
</feature>
<dbReference type="Pfam" id="PF00533">
    <property type="entry name" value="BRCT"/>
    <property type="match status" value="1"/>
</dbReference>
<evidence type="ECO:0000313" key="3">
    <source>
        <dbReference type="EMBL" id="KAF9526645.1"/>
    </source>
</evidence>
<dbReference type="Proteomes" id="UP000807306">
    <property type="component" value="Unassembled WGS sequence"/>
</dbReference>
<feature type="compositionally biased region" description="Polar residues" evidence="1">
    <location>
        <begin position="594"/>
        <end position="630"/>
    </location>
</feature>
<evidence type="ECO:0000313" key="4">
    <source>
        <dbReference type="Proteomes" id="UP000807306"/>
    </source>
</evidence>
<dbReference type="EMBL" id="MU157869">
    <property type="protein sequence ID" value="KAF9526645.1"/>
    <property type="molecule type" value="Genomic_DNA"/>
</dbReference>
<feature type="domain" description="BRCT" evidence="2">
    <location>
        <begin position="1187"/>
        <end position="1281"/>
    </location>
</feature>
<keyword evidence="4" id="KW-1185">Reference proteome</keyword>
<comment type="caution">
    <text evidence="3">The sequence shown here is derived from an EMBL/GenBank/DDBJ whole genome shotgun (WGS) entry which is preliminary data.</text>
</comment>
<dbReference type="InterPro" id="IPR001357">
    <property type="entry name" value="BRCT_dom"/>
</dbReference>
<feature type="region of interest" description="Disordered" evidence="1">
    <location>
        <begin position="256"/>
        <end position="285"/>
    </location>
</feature>
<feature type="compositionally biased region" description="Polar residues" evidence="1">
    <location>
        <begin position="800"/>
        <end position="827"/>
    </location>
</feature>
<dbReference type="InterPro" id="IPR036420">
    <property type="entry name" value="BRCT_dom_sf"/>
</dbReference>
<feature type="region of interest" description="Disordered" evidence="1">
    <location>
        <begin position="451"/>
        <end position="827"/>
    </location>
</feature>
<feature type="compositionally biased region" description="Basic residues" evidence="1">
    <location>
        <begin position="506"/>
        <end position="516"/>
    </location>
</feature>
<dbReference type="PROSITE" id="PS50172">
    <property type="entry name" value="BRCT"/>
    <property type="match status" value="1"/>
</dbReference>
<feature type="compositionally biased region" description="Polar residues" evidence="1">
    <location>
        <begin position="1140"/>
        <end position="1157"/>
    </location>
</feature>
<evidence type="ECO:0000256" key="1">
    <source>
        <dbReference type="SAM" id="MobiDB-lite"/>
    </source>
</evidence>
<name>A0A9P6ECU4_9AGAR</name>
<dbReference type="CDD" id="cd17716">
    <property type="entry name" value="BRCT_microcephalin_rpt1"/>
    <property type="match status" value="1"/>
</dbReference>
<proteinExistence type="predicted"/>
<feature type="region of interest" description="Disordered" evidence="1">
    <location>
        <begin position="1"/>
        <end position="221"/>
    </location>
</feature>
<dbReference type="SUPFAM" id="SSF52113">
    <property type="entry name" value="BRCT domain"/>
    <property type="match status" value="1"/>
</dbReference>
<dbReference type="Gene3D" id="3.40.50.10190">
    <property type="entry name" value="BRCT domain"/>
    <property type="match status" value="1"/>
</dbReference>
<feature type="region of interest" description="Disordered" evidence="1">
    <location>
        <begin position="1056"/>
        <end position="1182"/>
    </location>
</feature>
<feature type="region of interest" description="Disordered" evidence="1">
    <location>
        <begin position="977"/>
        <end position="1027"/>
    </location>
</feature>
<feature type="compositionally biased region" description="Polar residues" evidence="1">
    <location>
        <begin position="37"/>
        <end position="52"/>
    </location>
</feature>
<organism evidence="3 4">
    <name type="scientific">Crepidotus variabilis</name>
    <dbReference type="NCBI Taxonomy" id="179855"/>
    <lineage>
        <taxon>Eukaryota</taxon>
        <taxon>Fungi</taxon>
        <taxon>Dikarya</taxon>
        <taxon>Basidiomycota</taxon>
        <taxon>Agaricomycotina</taxon>
        <taxon>Agaricomycetes</taxon>
        <taxon>Agaricomycetidae</taxon>
        <taxon>Agaricales</taxon>
        <taxon>Agaricineae</taxon>
        <taxon>Crepidotaceae</taxon>
        <taxon>Crepidotus</taxon>
    </lineage>
</organism>
<feature type="region of interest" description="Disordered" evidence="1">
    <location>
        <begin position="365"/>
        <end position="402"/>
    </location>
</feature>
<feature type="compositionally biased region" description="Basic and acidic residues" evidence="1">
    <location>
        <begin position="550"/>
        <end position="559"/>
    </location>
</feature>